<evidence type="ECO:0000313" key="8">
    <source>
        <dbReference type="EMBL" id="AOW04443.1"/>
    </source>
</evidence>
<reference evidence="8 10" key="1">
    <citation type="journal article" date="2016" name="PLoS ONE">
        <title>Sequence Assembly of Yarrowia lipolytica Strain W29/CLIB89 Shows Transposable Element Diversity.</title>
        <authorList>
            <person name="Magnan C."/>
            <person name="Yu J."/>
            <person name="Chang I."/>
            <person name="Jahn E."/>
            <person name="Kanomata Y."/>
            <person name="Wu J."/>
            <person name="Zeller M."/>
            <person name="Oakes M."/>
            <person name="Baldi P."/>
            <person name="Sandmeyer S."/>
        </authorList>
    </citation>
    <scope>NUCLEOTIDE SEQUENCE [LARGE SCALE GENOMIC DNA]</scope>
    <source>
        <strain evidence="8">CLIB89</strain>
        <strain evidence="10">CLIB89(W29)</strain>
    </source>
</reference>
<evidence type="ECO:0000256" key="5">
    <source>
        <dbReference type="RuleBase" id="RU003978"/>
    </source>
</evidence>
<evidence type="ECO:0000256" key="2">
    <source>
        <dbReference type="ARBA" id="ARBA00022980"/>
    </source>
</evidence>
<evidence type="ECO:0000259" key="7">
    <source>
        <dbReference type="Pfam" id="PF03946"/>
    </source>
</evidence>
<dbReference type="HAMAP" id="MF_00736">
    <property type="entry name" value="Ribosomal_uL11"/>
    <property type="match status" value="1"/>
</dbReference>
<evidence type="ECO:0000313" key="9">
    <source>
        <dbReference type="EMBL" id="RDW26154.1"/>
    </source>
</evidence>
<evidence type="ECO:0000259" key="6">
    <source>
        <dbReference type="Pfam" id="PF00298"/>
    </source>
</evidence>
<dbReference type="OrthoDB" id="1091498at2759"/>
<keyword evidence="3 5" id="KW-0687">Ribonucleoprotein</keyword>
<sequence length="152" mass="16330">MAPKKAVQTANTIVKIIVGAGAAKPQPPVGPVLGSKGVKAIDFCKEFNAKTAHYQDNIPIPVVLTIKPDRTFSFELKSPQTAFLLLRAAGAEKGAAKYKPGRDQPVGQLSLKHIYELAKIKKMDSRHKDQPLENICKSLCGTALSVGVEIVN</sequence>
<protein>
    <recommendedName>
        <fullName evidence="4">Large ribosomal subunit protein uL11m</fullName>
    </recommendedName>
</protein>
<dbReference type="PANTHER" id="PTHR11661">
    <property type="entry name" value="60S RIBOSOMAL PROTEIN L12"/>
    <property type="match status" value="1"/>
</dbReference>
<dbReference type="Proteomes" id="UP000256601">
    <property type="component" value="Unassembled WGS sequence"/>
</dbReference>
<dbReference type="InterPro" id="IPR036769">
    <property type="entry name" value="Ribosomal_uL11_C_sf"/>
</dbReference>
<dbReference type="FunFam" id="1.10.10.250:FF:000003">
    <property type="entry name" value="Mitochondrial ribosomal protein L11"/>
    <property type="match status" value="1"/>
</dbReference>
<feature type="domain" description="Large ribosomal subunit protein uL11 C-terminal" evidence="6">
    <location>
        <begin position="77"/>
        <end position="150"/>
    </location>
</feature>
<dbReference type="VEuPathDB" id="FungiDB:YALI0_D22088g"/>
<dbReference type="OMA" id="CKQFNAK"/>
<dbReference type="EMBL" id="CP017556">
    <property type="protein sequence ID" value="AOW04443.1"/>
    <property type="molecule type" value="Genomic_DNA"/>
</dbReference>
<dbReference type="SUPFAM" id="SSF46906">
    <property type="entry name" value="Ribosomal protein L11, C-terminal domain"/>
    <property type="match status" value="1"/>
</dbReference>
<accession>A0A1H6PUJ3</accession>
<dbReference type="Proteomes" id="UP000182444">
    <property type="component" value="Chromosome 1D"/>
</dbReference>
<name>A0A1H6PUJ3_YARLL</name>
<dbReference type="Pfam" id="PF03946">
    <property type="entry name" value="Ribosomal_L11_N"/>
    <property type="match status" value="1"/>
</dbReference>
<dbReference type="KEGG" id="yli:2910314"/>
<dbReference type="InterPro" id="IPR036796">
    <property type="entry name" value="Ribosomal_uL11_N_sf"/>
</dbReference>
<evidence type="ECO:0000256" key="4">
    <source>
        <dbReference type="ARBA" id="ARBA00040104"/>
    </source>
</evidence>
<dbReference type="Gene3D" id="1.10.10.250">
    <property type="entry name" value="Ribosomal protein L11, C-terminal domain"/>
    <property type="match status" value="1"/>
</dbReference>
<evidence type="ECO:0000256" key="1">
    <source>
        <dbReference type="ARBA" id="ARBA00010537"/>
    </source>
</evidence>
<dbReference type="Pfam" id="PF00298">
    <property type="entry name" value="Ribosomal_L11"/>
    <property type="match status" value="1"/>
</dbReference>
<organism evidence="8 10">
    <name type="scientific">Yarrowia lipolytica</name>
    <name type="common">Candida lipolytica</name>
    <dbReference type="NCBI Taxonomy" id="4952"/>
    <lineage>
        <taxon>Eukaryota</taxon>
        <taxon>Fungi</taxon>
        <taxon>Dikarya</taxon>
        <taxon>Ascomycota</taxon>
        <taxon>Saccharomycotina</taxon>
        <taxon>Dipodascomycetes</taxon>
        <taxon>Dipodascales</taxon>
        <taxon>Dipodascales incertae sedis</taxon>
        <taxon>Yarrowia</taxon>
    </lineage>
</organism>
<feature type="domain" description="Large ribosomal subunit protein uL11 N-terminal" evidence="7">
    <location>
        <begin position="14"/>
        <end position="72"/>
    </location>
</feature>
<dbReference type="FunFam" id="3.30.1550.10:FF:000004">
    <property type="entry name" value="Mitochondrial 54S ribosomal protein YmL19"/>
    <property type="match status" value="1"/>
</dbReference>
<keyword evidence="2 5" id="KW-0689">Ribosomal protein</keyword>
<dbReference type="SUPFAM" id="SSF54747">
    <property type="entry name" value="Ribosomal L11/L12e N-terminal domain"/>
    <property type="match status" value="1"/>
</dbReference>
<dbReference type="InterPro" id="IPR006519">
    <property type="entry name" value="Ribosomal_uL11_bac-typ"/>
</dbReference>
<dbReference type="GeneID" id="2910314"/>
<dbReference type="GO" id="GO:0003735">
    <property type="term" value="F:structural constituent of ribosome"/>
    <property type="evidence" value="ECO:0007669"/>
    <property type="project" value="EnsemblFungi"/>
</dbReference>
<evidence type="ECO:0000313" key="11">
    <source>
        <dbReference type="Proteomes" id="UP000256601"/>
    </source>
</evidence>
<dbReference type="AlphaFoldDB" id="A0A1H6PUJ3"/>
<dbReference type="EMBL" id="KZ858985">
    <property type="protein sequence ID" value="RDW26154.1"/>
    <property type="molecule type" value="Genomic_DNA"/>
</dbReference>
<evidence type="ECO:0000313" key="10">
    <source>
        <dbReference type="Proteomes" id="UP000182444"/>
    </source>
</evidence>
<dbReference type="GO" id="GO:0006412">
    <property type="term" value="P:translation"/>
    <property type="evidence" value="ECO:0007669"/>
    <property type="project" value="InterPro"/>
</dbReference>
<dbReference type="VEuPathDB" id="FungiDB:YALI1_D27884g"/>
<reference evidence="9 11" key="2">
    <citation type="submission" date="2018-07" db="EMBL/GenBank/DDBJ databases">
        <title>Draft Genome Assemblies for Five Robust Yarrowia lipolytica Strains Exhibiting High Lipid Production and Pentose Sugar Utilization and Sugar Alcohol Secretion from Undetoxified Lignocellulosic Biomass Hydrolysates.</title>
        <authorList>
            <consortium name="DOE Joint Genome Institute"/>
            <person name="Walker C."/>
            <person name="Ryu S."/>
            <person name="Na H."/>
            <person name="Zane M."/>
            <person name="LaButti K."/>
            <person name="Lipzen A."/>
            <person name="Haridas S."/>
            <person name="Barry K."/>
            <person name="Grigoriev I.V."/>
            <person name="Quarterman J."/>
            <person name="Slininger P."/>
            <person name="Dien B."/>
            <person name="Trinh C.T."/>
        </authorList>
    </citation>
    <scope>NUCLEOTIDE SEQUENCE [LARGE SCALE GENOMIC DNA]</scope>
    <source>
        <strain evidence="9 11">YB392</strain>
    </source>
</reference>
<dbReference type="eggNOG" id="KOG3257">
    <property type="taxonomic scope" value="Eukaryota"/>
</dbReference>
<evidence type="ECO:0000256" key="3">
    <source>
        <dbReference type="ARBA" id="ARBA00023274"/>
    </source>
</evidence>
<dbReference type="InterPro" id="IPR020784">
    <property type="entry name" value="Ribosomal_uL11_N"/>
</dbReference>
<dbReference type="RefSeq" id="XP_503138.1">
    <property type="nucleotide sequence ID" value="XM_503138.1"/>
</dbReference>
<gene>
    <name evidence="9" type="ORF">B0I71DRAFT_97219</name>
    <name evidence="8" type="ORF">YALI1_D27884g</name>
</gene>
<dbReference type="GO" id="GO:0070180">
    <property type="term" value="F:large ribosomal subunit rRNA binding"/>
    <property type="evidence" value="ECO:0007669"/>
    <property type="project" value="TreeGrafter"/>
</dbReference>
<dbReference type="InterPro" id="IPR020783">
    <property type="entry name" value="Ribosomal_uL11_C"/>
</dbReference>
<dbReference type="PANTHER" id="PTHR11661:SF1">
    <property type="entry name" value="LARGE RIBOSOMAL SUBUNIT PROTEIN UL11M"/>
    <property type="match status" value="1"/>
</dbReference>
<dbReference type="NCBIfam" id="TIGR01632">
    <property type="entry name" value="L11_bact"/>
    <property type="match status" value="1"/>
</dbReference>
<comment type="similarity">
    <text evidence="1 5">Belongs to the universal ribosomal protein uL11 family.</text>
</comment>
<dbReference type="InterPro" id="IPR000911">
    <property type="entry name" value="Ribosomal_uL11"/>
</dbReference>
<dbReference type="SMART" id="SM00649">
    <property type="entry name" value="RL11"/>
    <property type="match status" value="1"/>
</dbReference>
<proteinExistence type="inferred from homology"/>
<dbReference type="Gene3D" id="3.30.1550.10">
    <property type="entry name" value="Ribosomal protein L11/L12, N-terminal domain"/>
    <property type="match status" value="1"/>
</dbReference>
<dbReference type="GO" id="GO:0005762">
    <property type="term" value="C:mitochondrial large ribosomal subunit"/>
    <property type="evidence" value="ECO:0007669"/>
    <property type="project" value="EnsemblFungi"/>
</dbReference>
<dbReference type="CDD" id="cd00349">
    <property type="entry name" value="Ribosomal_L11"/>
    <property type="match status" value="1"/>
</dbReference>